<protein>
    <recommendedName>
        <fullName evidence="3">HEPN AbiU2-like domain-containing protein</fullName>
    </recommendedName>
</protein>
<evidence type="ECO:0008006" key="3">
    <source>
        <dbReference type="Google" id="ProtNLM"/>
    </source>
</evidence>
<reference evidence="1 2" key="1">
    <citation type="submission" date="2015-03" db="EMBL/GenBank/DDBJ databases">
        <authorList>
            <person name="Murphy D."/>
        </authorList>
    </citation>
    <scope>NUCLEOTIDE SEQUENCE [LARGE SCALE GENOMIC DNA]</scope>
    <source>
        <strain evidence="1 2">KMM 520</strain>
    </source>
</reference>
<dbReference type="AlphaFoldDB" id="A0A0U2WDF2"/>
<dbReference type="KEGG" id="ptn:PTRA_a1939"/>
<gene>
    <name evidence="1" type="ORF">PTRA_a1939</name>
</gene>
<proteinExistence type="predicted"/>
<accession>A0A0U2WDF2</accession>
<dbReference type="Proteomes" id="UP000065261">
    <property type="component" value="Chromosome I"/>
</dbReference>
<organism evidence="1">
    <name type="scientific">Pseudoalteromonas translucida KMM 520</name>
    <dbReference type="NCBI Taxonomy" id="1315283"/>
    <lineage>
        <taxon>Bacteria</taxon>
        <taxon>Pseudomonadati</taxon>
        <taxon>Pseudomonadota</taxon>
        <taxon>Gammaproteobacteria</taxon>
        <taxon>Alteromonadales</taxon>
        <taxon>Pseudoalteromonadaceae</taxon>
        <taxon>Pseudoalteromonas</taxon>
    </lineage>
</organism>
<dbReference type="PATRIC" id="fig|1315283.4.peg.1672"/>
<name>A0A0U2WDF2_9GAMM</name>
<evidence type="ECO:0000313" key="1">
    <source>
        <dbReference type="EMBL" id="ALS33079.1"/>
    </source>
</evidence>
<dbReference type="EMBL" id="CP011034">
    <property type="protein sequence ID" value="ALS33079.1"/>
    <property type="molecule type" value="Genomic_DNA"/>
</dbReference>
<evidence type="ECO:0000313" key="2">
    <source>
        <dbReference type="Proteomes" id="UP000065261"/>
    </source>
</evidence>
<sequence>MLNSRFFDKDRSVQERWFRMKFHRNFGLQIKAVFLWRLYRKLEKEFKAKDKVINGAIEITVKECKKVNEELFPATKQFLNIGLYFLLAERDIQALKADAFAHPNETKRNIALRALLLTIYEWDMGKVTGRRMQFIYESTGLSDSSRSMVVDALKKLKKARKAIENEISEARHNTIAHREADALHQYEIISELKIMDFSIALTGLYEASDMLLKSLVKAMLEIGTTENLFNQVNYRKK</sequence>